<dbReference type="SUPFAM" id="SSF53850">
    <property type="entry name" value="Periplasmic binding protein-like II"/>
    <property type="match status" value="1"/>
</dbReference>
<reference evidence="12 13" key="1">
    <citation type="submission" date="2013-11" db="EMBL/GenBank/DDBJ databases">
        <title>Genome sequencing of Stegodyphus mimosarum.</title>
        <authorList>
            <person name="Bechsgaard J."/>
        </authorList>
    </citation>
    <scope>NUCLEOTIDE SEQUENCE [LARGE SCALE GENOMIC DNA]</scope>
</reference>
<evidence type="ECO:0000256" key="4">
    <source>
        <dbReference type="ARBA" id="ARBA00022989"/>
    </source>
</evidence>
<comment type="subcellular location">
    <subcellularLocation>
        <location evidence="1">Membrane</location>
        <topology evidence="1">Multi-pass membrane protein</topology>
    </subcellularLocation>
</comment>
<feature type="non-terminal residue" evidence="12">
    <location>
        <position position="96"/>
    </location>
</feature>
<dbReference type="AlphaFoldDB" id="A0A087TR60"/>
<accession>A0A087TR60</accession>
<feature type="domain" description="Ionotropic glutamate receptor L-glutamate and glycine-binding" evidence="11">
    <location>
        <begin position="4"/>
        <end position="81"/>
    </location>
</feature>
<keyword evidence="6" id="KW-0472">Membrane</keyword>
<keyword evidence="8" id="KW-0325">Glycoprotein</keyword>
<dbReference type="GO" id="GO:0015276">
    <property type="term" value="F:ligand-gated monoatomic ion channel activity"/>
    <property type="evidence" value="ECO:0007669"/>
    <property type="project" value="InterPro"/>
</dbReference>
<evidence type="ECO:0000256" key="5">
    <source>
        <dbReference type="ARBA" id="ARBA00023065"/>
    </source>
</evidence>
<evidence type="ECO:0000256" key="6">
    <source>
        <dbReference type="ARBA" id="ARBA00023136"/>
    </source>
</evidence>
<evidence type="ECO:0000313" key="12">
    <source>
        <dbReference type="EMBL" id="KFM67599.1"/>
    </source>
</evidence>
<keyword evidence="9" id="KW-1071">Ligand-gated ion channel</keyword>
<dbReference type="EMBL" id="KK116374">
    <property type="protein sequence ID" value="KFM67599.1"/>
    <property type="molecule type" value="Genomic_DNA"/>
</dbReference>
<proteinExistence type="predicted"/>
<evidence type="ECO:0000256" key="3">
    <source>
        <dbReference type="ARBA" id="ARBA00022692"/>
    </source>
</evidence>
<dbReference type="GO" id="GO:0016020">
    <property type="term" value="C:membrane"/>
    <property type="evidence" value="ECO:0007669"/>
    <property type="project" value="UniProtKB-SubCell"/>
</dbReference>
<dbReference type="OrthoDB" id="6117597at2759"/>
<protein>
    <recommendedName>
        <fullName evidence="11">Ionotropic glutamate receptor L-glutamate and glycine-binding domain-containing protein</fullName>
    </recommendedName>
</protein>
<evidence type="ECO:0000256" key="8">
    <source>
        <dbReference type="ARBA" id="ARBA00023180"/>
    </source>
</evidence>
<evidence type="ECO:0000256" key="10">
    <source>
        <dbReference type="ARBA" id="ARBA00023303"/>
    </source>
</evidence>
<name>A0A087TR60_STEMI</name>
<evidence type="ECO:0000256" key="1">
    <source>
        <dbReference type="ARBA" id="ARBA00004141"/>
    </source>
</evidence>
<dbReference type="OMA" id="EFAYFTH"/>
<evidence type="ECO:0000256" key="9">
    <source>
        <dbReference type="ARBA" id="ARBA00023286"/>
    </source>
</evidence>
<evidence type="ECO:0000313" key="13">
    <source>
        <dbReference type="Proteomes" id="UP000054359"/>
    </source>
</evidence>
<keyword evidence="3" id="KW-0812">Transmembrane</keyword>
<keyword evidence="10" id="KW-0407">Ion channel</keyword>
<sequence>MPAIMQAVAEWMNLNVTYAREPGDDYGTLVNNTYTGMCGRLFRNEADIILNPLLPRDDFHEFAYFTHPIIFEAFTILSGKKKQEGGLFLYFSVLEP</sequence>
<keyword evidence="4" id="KW-1133">Transmembrane helix</keyword>
<evidence type="ECO:0000259" key="11">
    <source>
        <dbReference type="Pfam" id="PF10613"/>
    </source>
</evidence>
<dbReference type="Pfam" id="PF10613">
    <property type="entry name" value="Lig_chan-Glu_bd"/>
    <property type="match status" value="1"/>
</dbReference>
<evidence type="ECO:0000256" key="2">
    <source>
        <dbReference type="ARBA" id="ARBA00022448"/>
    </source>
</evidence>
<gene>
    <name evidence="12" type="ORF">X975_13724</name>
</gene>
<organism evidence="12 13">
    <name type="scientific">Stegodyphus mimosarum</name>
    <name type="common">African social velvet spider</name>
    <dbReference type="NCBI Taxonomy" id="407821"/>
    <lineage>
        <taxon>Eukaryota</taxon>
        <taxon>Metazoa</taxon>
        <taxon>Ecdysozoa</taxon>
        <taxon>Arthropoda</taxon>
        <taxon>Chelicerata</taxon>
        <taxon>Arachnida</taxon>
        <taxon>Araneae</taxon>
        <taxon>Araneomorphae</taxon>
        <taxon>Entelegynae</taxon>
        <taxon>Eresoidea</taxon>
        <taxon>Eresidae</taxon>
        <taxon>Stegodyphus</taxon>
    </lineage>
</organism>
<keyword evidence="13" id="KW-1185">Reference proteome</keyword>
<evidence type="ECO:0000256" key="7">
    <source>
        <dbReference type="ARBA" id="ARBA00023170"/>
    </source>
</evidence>
<keyword evidence="7" id="KW-0675">Receptor</keyword>
<keyword evidence="2" id="KW-0813">Transport</keyword>
<dbReference type="Gene3D" id="3.40.190.10">
    <property type="entry name" value="Periplasmic binding protein-like II"/>
    <property type="match status" value="1"/>
</dbReference>
<dbReference type="Proteomes" id="UP000054359">
    <property type="component" value="Unassembled WGS sequence"/>
</dbReference>
<keyword evidence="5" id="KW-0406">Ion transport</keyword>
<dbReference type="InterPro" id="IPR019594">
    <property type="entry name" value="Glu/Gly-bd"/>
</dbReference>